<dbReference type="InterPro" id="IPR001905">
    <property type="entry name" value="Ammonium_transpt"/>
</dbReference>
<dbReference type="Gene3D" id="1.10.3430.10">
    <property type="entry name" value="Ammonium transporter AmtB like domains"/>
    <property type="match status" value="1"/>
</dbReference>
<feature type="signal peptide" evidence="7">
    <location>
        <begin position="1"/>
        <end position="22"/>
    </location>
</feature>
<feature type="transmembrane region" description="Helical" evidence="6">
    <location>
        <begin position="74"/>
        <end position="94"/>
    </location>
</feature>
<evidence type="ECO:0000256" key="4">
    <source>
        <dbReference type="ARBA" id="ARBA00022989"/>
    </source>
</evidence>
<dbReference type="GO" id="GO:0008519">
    <property type="term" value="F:ammonium channel activity"/>
    <property type="evidence" value="ECO:0007669"/>
    <property type="project" value="InterPro"/>
</dbReference>
<protein>
    <submittedName>
        <fullName evidence="9">Ammonium transporter 3 member 2</fullName>
    </submittedName>
</protein>
<dbReference type="EMBL" id="JACGWM010000002">
    <property type="protein sequence ID" value="KAL0390966.1"/>
    <property type="molecule type" value="Genomic_DNA"/>
</dbReference>
<comment type="similarity">
    <text evidence="2">Belongs to the ammonia transporter channel (TC 1.A.11.2) family.</text>
</comment>
<organism evidence="9">
    <name type="scientific">Sesamum calycinum</name>
    <dbReference type="NCBI Taxonomy" id="2727403"/>
    <lineage>
        <taxon>Eukaryota</taxon>
        <taxon>Viridiplantae</taxon>
        <taxon>Streptophyta</taxon>
        <taxon>Embryophyta</taxon>
        <taxon>Tracheophyta</taxon>
        <taxon>Spermatophyta</taxon>
        <taxon>Magnoliopsida</taxon>
        <taxon>eudicotyledons</taxon>
        <taxon>Gunneridae</taxon>
        <taxon>Pentapetalae</taxon>
        <taxon>asterids</taxon>
        <taxon>lamiids</taxon>
        <taxon>Lamiales</taxon>
        <taxon>Pedaliaceae</taxon>
        <taxon>Sesamum</taxon>
    </lineage>
</organism>
<comment type="caution">
    <text evidence="9">The sequence shown here is derived from an EMBL/GenBank/DDBJ whole genome shotgun (WGS) entry which is preliminary data.</text>
</comment>
<evidence type="ECO:0000259" key="8">
    <source>
        <dbReference type="Pfam" id="PF00909"/>
    </source>
</evidence>
<gene>
    <name evidence="9" type="ORF">Scaly_0453700</name>
</gene>
<dbReference type="GO" id="GO:0005886">
    <property type="term" value="C:plasma membrane"/>
    <property type="evidence" value="ECO:0007669"/>
    <property type="project" value="TreeGrafter"/>
</dbReference>
<evidence type="ECO:0000256" key="6">
    <source>
        <dbReference type="SAM" id="Phobius"/>
    </source>
</evidence>
<keyword evidence="5 6" id="KW-0472">Membrane</keyword>
<evidence type="ECO:0000256" key="5">
    <source>
        <dbReference type="ARBA" id="ARBA00023136"/>
    </source>
</evidence>
<dbReference type="InterPro" id="IPR029020">
    <property type="entry name" value="Ammonium/urea_transptr"/>
</dbReference>
<proteinExistence type="inferred from homology"/>
<dbReference type="Pfam" id="PF00909">
    <property type="entry name" value="Ammonium_transp"/>
    <property type="match status" value="1"/>
</dbReference>
<evidence type="ECO:0000313" key="9">
    <source>
        <dbReference type="EMBL" id="KAL0390966.1"/>
    </source>
</evidence>
<comment type="subcellular location">
    <subcellularLocation>
        <location evidence="1">Membrane</location>
        <topology evidence="1">Multi-pass membrane protein</topology>
    </subcellularLocation>
</comment>
<evidence type="ECO:0000256" key="3">
    <source>
        <dbReference type="ARBA" id="ARBA00022692"/>
    </source>
</evidence>
<sequence length="147" mass="16180">MNFYAWMIVVPLWLTFSYTISAFSIWCPDGWLTKMGIVDFAGGYVTHVSAGIAGFTAAFWVGPQWIRDREAFSPNNITSMLTGASLLWIGWTVFNGGAPFSASSDSSLAILNTHICTAVSLITWLNLDIIFFKEPTVSESHRASSRA</sequence>
<evidence type="ECO:0000256" key="1">
    <source>
        <dbReference type="ARBA" id="ARBA00004141"/>
    </source>
</evidence>
<evidence type="ECO:0000256" key="7">
    <source>
        <dbReference type="SAM" id="SignalP"/>
    </source>
</evidence>
<reference evidence="9" key="2">
    <citation type="journal article" date="2024" name="Plant">
        <title>Genomic evolution and insights into agronomic trait innovations of Sesamum species.</title>
        <authorList>
            <person name="Miao H."/>
            <person name="Wang L."/>
            <person name="Qu L."/>
            <person name="Liu H."/>
            <person name="Sun Y."/>
            <person name="Le M."/>
            <person name="Wang Q."/>
            <person name="Wei S."/>
            <person name="Zheng Y."/>
            <person name="Lin W."/>
            <person name="Duan Y."/>
            <person name="Cao H."/>
            <person name="Xiong S."/>
            <person name="Wang X."/>
            <person name="Wei L."/>
            <person name="Li C."/>
            <person name="Ma Q."/>
            <person name="Ju M."/>
            <person name="Zhao R."/>
            <person name="Li G."/>
            <person name="Mu C."/>
            <person name="Tian Q."/>
            <person name="Mei H."/>
            <person name="Zhang T."/>
            <person name="Gao T."/>
            <person name="Zhang H."/>
        </authorList>
    </citation>
    <scope>NUCLEOTIDE SEQUENCE</scope>
    <source>
        <strain evidence="9">KEN8</strain>
    </source>
</reference>
<name>A0AAW2SEK5_9LAMI</name>
<reference evidence="9" key="1">
    <citation type="submission" date="2020-06" db="EMBL/GenBank/DDBJ databases">
        <authorList>
            <person name="Li T."/>
            <person name="Hu X."/>
            <person name="Zhang T."/>
            <person name="Song X."/>
            <person name="Zhang H."/>
            <person name="Dai N."/>
            <person name="Sheng W."/>
            <person name="Hou X."/>
            <person name="Wei L."/>
        </authorList>
    </citation>
    <scope>NUCLEOTIDE SEQUENCE</scope>
    <source>
        <strain evidence="9">KEN8</strain>
        <tissue evidence="9">Leaf</tissue>
    </source>
</reference>
<keyword evidence="7" id="KW-0732">Signal</keyword>
<feature type="transmembrane region" description="Helical" evidence="6">
    <location>
        <begin position="40"/>
        <end position="62"/>
    </location>
</feature>
<evidence type="ECO:0000256" key="2">
    <source>
        <dbReference type="ARBA" id="ARBA00005887"/>
    </source>
</evidence>
<dbReference type="AlphaFoldDB" id="A0AAW2SEK5"/>
<feature type="chain" id="PRO_5043408139" evidence="7">
    <location>
        <begin position="23"/>
        <end position="147"/>
    </location>
</feature>
<keyword evidence="3 6" id="KW-0812">Transmembrane</keyword>
<feature type="domain" description="Ammonium transporter AmtB-like" evidence="8">
    <location>
        <begin position="1"/>
        <end position="137"/>
    </location>
</feature>
<dbReference type="InterPro" id="IPR024041">
    <property type="entry name" value="NH4_transpt_AmtB-like_dom"/>
</dbReference>
<keyword evidence="4 6" id="KW-1133">Transmembrane helix</keyword>
<feature type="transmembrane region" description="Helical" evidence="6">
    <location>
        <begin position="106"/>
        <end position="127"/>
    </location>
</feature>
<accession>A0AAW2SEK5</accession>
<dbReference type="PANTHER" id="PTHR43029">
    <property type="entry name" value="AMMONIUM TRANSPORTER MEP2"/>
    <property type="match status" value="1"/>
</dbReference>
<dbReference type="SUPFAM" id="SSF111352">
    <property type="entry name" value="Ammonium transporter"/>
    <property type="match status" value="1"/>
</dbReference>
<dbReference type="PANTHER" id="PTHR43029:SF11">
    <property type="entry name" value="AMMONIUM TRANSPORTER"/>
    <property type="match status" value="1"/>
</dbReference>